<dbReference type="Proteomes" id="UP000637774">
    <property type="component" value="Unassembled WGS sequence"/>
</dbReference>
<reference evidence="4" key="1">
    <citation type="journal article" date="2019" name="Int. J. Syst. Evol. Microbiol.">
        <title>The Global Catalogue of Microorganisms (GCM) 10K type strain sequencing project: providing services to taxonomists for standard genome sequencing and annotation.</title>
        <authorList>
            <consortium name="The Broad Institute Genomics Platform"/>
            <consortium name="The Broad Institute Genome Sequencing Center for Infectious Disease"/>
            <person name="Wu L."/>
            <person name="Ma J."/>
        </authorList>
    </citation>
    <scope>NUCLEOTIDE SEQUENCE [LARGE SCALE GENOMIC DNA]</scope>
    <source>
        <strain evidence="4">CGMCC 1.14966</strain>
    </source>
</reference>
<dbReference type="InterPro" id="IPR008979">
    <property type="entry name" value="Galactose-bd-like_sf"/>
</dbReference>
<feature type="chain" id="PRO_5045356520" description="Secretion system C-terminal sorting domain-containing protein" evidence="1">
    <location>
        <begin position="37"/>
        <end position="906"/>
    </location>
</feature>
<feature type="domain" description="Secretion system C-terminal sorting" evidence="2">
    <location>
        <begin position="826"/>
        <end position="899"/>
    </location>
</feature>
<organism evidence="3 4">
    <name type="scientific">Hymenobacter frigidus</name>
    <dbReference type="NCBI Taxonomy" id="1524095"/>
    <lineage>
        <taxon>Bacteria</taxon>
        <taxon>Pseudomonadati</taxon>
        <taxon>Bacteroidota</taxon>
        <taxon>Cytophagia</taxon>
        <taxon>Cytophagales</taxon>
        <taxon>Hymenobacteraceae</taxon>
        <taxon>Hymenobacter</taxon>
    </lineage>
</organism>
<evidence type="ECO:0000256" key="1">
    <source>
        <dbReference type="SAM" id="SignalP"/>
    </source>
</evidence>
<dbReference type="RefSeq" id="WP_188563758.1">
    <property type="nucleotide sequence ID" value="NZ_BMGY01000067.1"/>
</dbReference>
<evidence type="ECO:0000313" key="4">
    <source>
        <dbReference type="Proteomes" id="UP000637774"/>
    </source>
</evidence>
<comment type="caution">
    <text evidence="3">The sequence shown here is derived from an EMBL/GenBank/DDBJ whole genome shotgun (WGS) entry which is preliminary data.</text>
</comment>
<evidence type="ECO:0000313" key="3">
    <source>
        <dbReference type="EMBL" id="GGH91230.1"/>
    </source>
</evidence>
<dbReference type="NCBIfam" id="TIGR04183">
    <property type="entry name" value="Por_Secre_tail"/>
    <property type="match status" value="1"/>
</dbReference>
<accession>A0ABQ2AIU3</accession>
<name>A0ABQ2AIU3_9BACT</name>
<keyword evidence="4" id="KW-1185">Reference proteome</keyword>
<dbReference type="EMBL" id="BMGY01000067">
    <property type="protein sequence ID" value="GGH91230.1"/>
    <property type="molecule type" value="Genomic_DNA"/>
</dbReference>
<proteinExistence type="predicted"/>
<dbReference type="SUPFAM" id="SSF49785">
    <property type="entry name" value="Galactose-binding domain-like"/>
    <property type="match status" value="1"/>
</dbReference>
<dbReference type="Gene3D" id="2.60.120.260">
    <property type="entry name" value="Galactose-binding domain-like"/>
    <property type="match status" value="1"/>
</dbReference>
<sequence>MQTLTFTQKLLRQRRFLSSLIPLLALFVGLGAQVQAQTISNTSFFIDNTPGNVNTTYGGSSAVTPNFSGANFGSFDINAPGDLLFNGGELTFTSTIAPTSAQFNFEIFTASTGASASPRQSVLLGAPTVNGNIYTYSLSNAQRSLIALVPSVVATSAVTYEIDANFTVAYGTRTNATSTSDLGRTAFFAVSGVRPAPTGFVSTQVLLDIDGVDPKTTNTTYDASAQTAAPDFQGASFGTFDINNGQLFLNGGIANTFESGGDRVAGVRLFYRIYKSGALVPGAFTNVALQGGGTATNGNRTFTLNTAQVNLITGLANSGTGPYIVETYFESDVARADGTFIIQRDDNGGLFFRANFSTSGTPIVTITWTGGIDDDWFTAGNWDLNRIPTAITNVVIPDFGPSIATPYPNINSDISYTTSLGTVKNNVGSGPALARNLSLNGGSQALRSILRVIVGRLKVYGDFSNQFDSFIMRDNTTLEFAGGNQEVSGGSGFAKIVISGGGIKNLAGSMFVTESFEFDDVNGGGVLTTDISKPTSSFVDLADRASNNNNEGAQLIGESNASYIRGFIKTNRANVLANEATARTFGNVGMSLLFTGANNPGDVLVTRNTAENYTPLGNKFSIRRIFGVRPSAPNTNSGGLRATMNFRYLDNETMNLGTNGTGSIPEPNLIIFVSTNSGGTFGIVGRDGPVDVVNNIVTKSGVRTFATFTLGDSENPLPVRLTAFDAKRVGTDALVTWETASEQNSKGYDVQVSTNGKEFRTLASVASATPNSTGNTQYRFIDTEQNKTGARYYRLRQVDLDGKETFFAPVVVSFTGKATETALVAYPNPLNGNEQLHLTFQSANAGKGQISITDMTGRMVRQQPIDVTTGTSDLTVEKLGDLKMGMYLVRLTLPSGQVQNLKVVKQ</sequence>
<protein>
    <recommendedName>
        <fullName evidence="2">Secretion system C-terminal sorting domain-containing protein</fullName>
    </recommendedName>
</protein>
<dbReference type="Pfam" id="PF18962">
    <property type="entry name" value="Por_Secre_tail"/>
    <property type="match status" value="1"/>
</dbReference>
<feature type="signal peptide" evidence="1">
    <location>
        <begin position="1"/>
        <end position="36"/>
    </location>
</feature>
<dbReference type="InterPro" id="IPR026444">
    <property type="entry name" value="Secre_tail"/>
</dbReference>
<gene>
    <name evidence="3" type="ORF">GCM10011495_38870</name>
</gene>
<evidence type="ECO:0000259" key="2">
    <source>
        <dbReference type="Pfam" id="PF18962"/>
    </source>
</evidence>
<keyword evidence="1" id="KW-0732">Signal</keyword>